<name>A0A1I8NKT2_MUSDO</name>
<organism evidence="2">
    <name type="scientific">Musca domestica</name>
    <name type="common">House fly</name>
    <dbReference type="NCBI Taxonomy" id="7370"/>
    <lineage>
        <taxon>Eukaryota</taxon>
        <taxon>Metazoa</taxon>
        <taxon>Ecdysozoa</taxon>
        <taxon>Arthropoda</taxon>
        <taxon>Hexapoda</taxon>
        <taxon>Insecta</taxon>
        <taxon>Pterygota</taxon>
        <taxon>Neoptera</taxon>
        <taxon>Endopterygota</taxon>
        <taxon>Diptera</taxon>
        <taxon>Brachycera</taxon>
        <taxon>Muscomorpha</taxon>
        <taxon>Muscoidea</taxon>
        <taxon>Muscidae</taxon>
        <taxon>Musca</taxon>
    </lineage>
</organism>
<evidence type="ECO:0008006" key="3">
    <source>
        <dbReference type="Google" id="ProtNLM"/>
    </source>
</evidence>
<dbReference type="OrthoDB" id="7969653at2759"/>
<sequence length="302" mass="35918">MVDRFNKQYKIELNLIININASGTQELEDIVEKVQLPKILITEANGKWRHLYHNFNMNILSIVLLNHENFNASFMALEELLWRRHYTKIVFLYEEKENKQMLDIFQKCWQQGHTSVIVWWHDTVFTYDPYPRIKIIQLQNNDGFESRMKGNFHKFQIKIPVFDYPPRCFSYRNRKGVQIQTGYFWKIIETFVAQHNGTLRFEFLDVWAVNTSREAAKDVIVNYGYSFIPTMIIPKDDYETSDAIHFAKNYLLTASGKEIPQSKYLLLTFNMEMWLMTLAIVVILFLLTVLVNRSTKNINCMK</sequence>
<dbReference type="AlphaFoldDB" id="A0A1I8NKT2"/>
<keyword evidence="1" id="KW-0812">Transmembrane</keyword>
<dbReference type="VEuPathDB" id="VectorBase:MDOMA2_010042"/>
<accession>A0A1I8NKT2</accession>
<reference evidence="2" key="1">
    <citation type="submission" date="2020-05" db="UniProtKB">
        <authorList>
            <consortium name="EnsemblMetazoa"/>
        </authorList>
    </citation>
    <scope>IDENTIFICATION</scope>
    <source>
        <strain evidence="2">Aabys</strain>
    </source>
</reference>
<evidence type="ECO:0000313" key="2">
    <source>
        <dbReference type="EnsemblMetazoa" id="MDOA016754-PA"/>
    </source>
</evidence>
<protein>
    <recommendedName>
        <fullName evidence="3">Ionotropic glutamate receptor L-glutamate and glycine-binding domain-containing protein</fullName>
    </recommendedName>
</protein>
<gene>
    <name evidence="2" type="primary">105262304</name>
</gene>
<keyword evidence="1" id="KW-0472">Membrane</keyword>
<proteinExistence type="predicted"/>
<feature type="transmembrane region" description="Helical" evidence="1">
    <location>
        <begin position="273"/>
        <end position="292"/>
    </location>
</feature>
<dbReference type="VEuPathDB" id="VectorBase:MDOA016754"/>
<dbReference type="EnsemblMetazoa" id="MDOA016754-RA">
    <property type="protein sequence ID" value="MDOA016754-PA"/>
    <property type="gene ID" value="MDOA016754"/>
</dbReference>
<keyword evidence="1" id="KW-1133">Transmembrane helix</keyword>
<evidence type="ECO:0000256" key="1">
    <source>
        <dbReference type="SAM" id="Phobius"/>
    </source>
</evidence>